<organism evidence="1">
    <name type="scientific">uncultured virus</name>
    <dbReference type="NCBI Taxonomy" id="340016"/>
    <lineage>
        <taxon>Viruses</taxon>
        <taxon>environmental samples</taxon>
    </lineage>
</organism>
<evidence type="ECO:0000313" key="1">
    <source>
        <dbReference type="EMBL" id="ASF00087.1"/>
    </source>
</evidence>
<dbReference type="EMBL" id="KY052813">
    <property type="protein sequence ID" value="ASF00087.1"/>
    <property type="molecule type" value="Genomic_DNA"/>
</dbReference>
<reference evidence="1" key="1">
    <citation type="submission" date="2016-10" db="EMBL/GenBank/DDBJ databases">
        <authorList>
            <person name="Varghese N."/>
        </authorList>
    </citation>
    <scope>NUCLEOTIDE SEQUENCE</scope>
</reference>
<protein>
    <submittedName>
        <fullName evidence="1">Uncharacterized protein</fullName>
    </submittedName>
</protein>
<proteinExistence type="predicted"/>
<sequence length="430" mass="49196">MFNLGGILSGIGDVADETVRQGRRNKHDKEQIALRDSLARDREKERFEMSRQEQLRKDRKLRKDRGMVLKQMGFNNEATAYLASNDYTFNMGKGLYDTVAERRKSGQVMNINDFYNVKYNKPVHSLDVQKGVKGEKPTINLQEFYKGDMDQNLDFFVEFVNQKGLADPKDFDVLMKEKVELLRQARLEKTNADGDPSVGEIQKSSINNRVDKLQNEITNMYHSKQKTSAFLDTFLEDSGVDSKFYFQTIEKVEADTAKVFNLFKDSPELAAAKYSNVLGLKNEKMKKSATGVFANISMGSDGLLTGGTASQRIKAYNILRKSTVENYLYAIGQDKSVSQSTKNALKKHFSEFRTTEPELVYTQTEAFGVDGNPTYPFYDYLKKQLEKRNNQPFEIAMPKDGEMGFRTITPEEVEEYKNYFDILMAGRPNI</sequence>
<name>A0A218MLD4_9VIRU</name>
<reference evidence="1" key="2">
    <citation type="journal article" date="2017" name="Nat. Commun.">
        <title>Single-virus genomics reveals hidden cosmopolitan and abundant viruses.</title>
        <authorList>
            <person name="Martinez-Hernandez F."/>
            <person name="Fornas O."/>
            <person name="Lluesma Gomez M."/>
            <person name="Bolduc B."/>
            <person name="de la Cruz Pena M.J."/>
            <person name="Martinez J.M."/>
            <person name="Anton J."/>
            <person name="Gasol J.M."/>
            <person name="Rosselli R."/>
            <person name="Rodriguez-Valera F."/>
            <person name="Sullivan M.B."/>
            <person name="Acinas S.G."/>
            <person name="Martinez-Garcia M."/>
        </authorList>
    </citation>
    <scope>NUCLEOTIDE SEQUENCE</scope>
</reference>
<accession>A0A218MLD4</accession>